<feature type="compositionally biased region" description="Low complexity" evidence="6">
    <location>
        <begin position="73"/>
        <end position="87"/>
    </location>
</feature>
<dbReference type="Gene3D" id="3.40.50.150">
    <property type="entry name" value="Vaccinia Virus protein VP39"/>
    <property type="match status" value="1"/>
</dbReference>
<dbReference type="GO" id="GO:0008094">
    <property type="term" value="F:ATP-dependent activity, acting on DNA"/>
    <property type="evidence" value="ECO:0007669"/>
    <property type="project" value="TreeGrafter"/>
</dbReference>
<dbReference type="InterPro" id="IPR038718">
    <property type="entry name" value="SNF2-like_sf"/>
</dbReference>
<feature type="region of interest" description="Disordered" evidence="6">
    <location>
        <begin position="23"/>
        <end position="145"/>
    </location>
</feature>
<keyword evidence="2" id="KW-0808">Transferase</keyword>
<feature type="compositionally biased region" description="Polar residues" evidence="6">
    <location>
        <begin position="102"/>
        <end position="114"/>
    </location>
</feature>
<accession>A0A163M113</accession>
<evidence type="ECO:0000256" key="6">
    <source>
        <dbReference type="SAM" id="MobiDB-lite"/>
    </source>
</evidence>
<keyword evidence="3" id="KW-0547">Nucleotide-binding</keyword>
<dbReference type="GO" id="GO:0032259">
    <property type="term" value="P:methylation"/>
    <property type="evidence" value="ECO:0007669"/>
    <property type="project" value="UniProtKB-KW"/>
</dbReference>
<dbReference type="Proteomes" id="UP000076837">
    <property type="component" value="Unassembled WGS sequence"/>
</dbReference>
<dbReference type="Gene3D" id="3.40.50.10810">
    <property type="entry name" value="Tandem AAA-ATPase domain"/>
    <property type="match status" value="2"/>
</dbReference>
<dbReference type="InterPro" id="IPR029063">
    <property type="entry name" value="SAM-dependent_MTases_sf"/>
</dbReference>
<dbReference type="Pfam" id="PF00145">
    <property type="entry name" value="DNA_methylase"/>
    <property type="match status" value="1"/>
</dbReference>
<keyword evidence="5" id="KW-0067">ATP-binding</keyword>
<feature type="compositionally biased region" description="Polar residues" evidence="6">
    <location>
        <begin position="125"/>
        <end position="144"/>
    </location>
</feature>
<proteinExistence type="predicted"/>
<dbReference type="InterPro" id="IPR000330">
    <property type="entry name" value="SNF2_N"/>
</dbReference>
<dbReference type="SUPFAM" id="SSF52540">
    <property type="entry name" value="P-loop containing nucleoside triphosphate hydrolases"/>
    <property type="match status" value="2"/>
</dbReference>
<gene>
    <name evidence="7" type="ORF">ST47_g555</name>
</gene>
<dbReference type="Gene3D" id="3.40.50.300">
    <property type="entry name" value="P-loop containing nucleotide triphosphate hydrolases"/>
    <property type="match status" value="1"/>
</dbReference>
<keyword evidence="8" id="KW-1185">Reference proteome</keyword>
<evidence type="ECO:0000256" key="2">
    <source>
        <dbReference type="ARBA" id="ARBA00022679"/>
    </source>
</evidence>
<dbReference type="SMART" id="SM00487">
    <property type="entry name" value="DEXDc"/>
    <property type="match status" value="1"/>
</dbReference>
<feature type="compositionally biased region" description="Acidic residues" evidence="6">
    <location>
        <begin position="331"/>
        <end position="342"/>
    </location>
</feature>
<evidence type="ECO:0000256" key="1">
    <source>
        <dbReference type="ARBA" id="ARBA00022603"/>
    </source>
</evidence>
<dbReference type="PANTHER" id="PTHR45626:SF26">
    <property type="entry name" value="FAMILY HELICASE, PUTATIVE (AFU_ORTHOLOGUE AFUA_2G09120)-RELATED"/>
    <property type="match status" value="1"/>
</dbReference>
<evidence type="ECO:0000256" key="3">
    <source>
        <dbReference type="ARBA" id="ARBA00022741"/>
    </source>
</evidence>
<dbReference type="InterPro" id="IPR050628">
    <property type="entry name" value="SNF2_RAD54_helicase_TF"/>
</dbReference>
<dbReference type="GO" id="GO:0005524">
    <property type="term" value="F:ATP binding"/>
    <property type="evidence" value="ECO:0007669"/>
    <property type="project" value="UniProtKB-KW"/>
</dbReference>
<keyword evidence="1" id="KW-0489">Methyltransferase</keyword>
<dbReference type="InterPro" id="IPR027417">
    <property type="entry name" value="P-loop_NTPase"/>
</dbReference>
<evidence type="ECO:0000256" key="5">
    <source>
        <dbReference type="ARBA" id="ARBA00022840"/>
    </source>
</evidence>
<dbReference type="GO" id="GO:0016787">
    <property type="term" value="F:hydrolase activity"/>
    <property type="evidence" value="ECO:0007669"/>
    <property type="project" value="UniProtKB-KW"/>
</dbReference>
<organism evidence="7 8">
    <name type="scientific">Didymella rabiei</name>
    <name type="common">Chickpea ascochyta blight fungus</name>
    <name type="synonym">Mycosphaerella rabiei</name>
    <dbReference type="NCBI Taxonomy" id="5454"/>
    <lineage>
        <taxon>Eukaryota</taxon>
        <taxon>Fungi</taxon>
        <taxon>Dikarya</taxon>
        <taxon>Ascomycota</taxon>
        <taxon>Pezizomycotina</taxon>
        <taxon>Dothideomycetes</taxon>
        <taxon>Pleosporomycetidae</taxon>
        <taxon>Pleosporales</taxon>
        <taxon>Pleosporineae</taxon>
        <taxon>Didymellaceae</taxon>
        <taxon>Ascochyta</taxon>
    </lineage>
</organism>
<dbReference type="STRING" id="5454.A0A163M113"/>
<dbReference type="OrthoDB" id="423221at2759"/>
<dbReference type="GO" id="GO:0005634">
    <property type="term" value="C:nucleus"/>
    <property type="evidence" value="ECO:0007669"/>
    <property type="project" value="TreeGrafter"/>
</dbReference>
<dbReference type="GO" id="GO:0008168">
    <property type="term" value="F:methyltransferase activity"/>
    <property type="evidence" value="ECO:0007669"/>
    <property type="project" value="UniProtKB-KW"/>
</dbReference>
<evidence type="ECO:0000256" key="4">
    <source>
        <dbReference type="ARBA" id="ARBA00022801"/>
    </source>
</evidence>
<reference evidence="7 8" key="1">
    <citation type="journal article" date="2016" name="Sci. Rep.">
        <title>Draft genome sequencing and secretome analysis of fungal phytopathogen Ascochyta rabiei provides insight into the necrotrophic effector repertoire.</title>
        <authorList>
            <person name="Verma S."/>
            <person name="Gazara R.K."/>
            <person name="Nizam S."/>
            <person name="Parween S."/>
            <person name="Chattopadhyay D."/>
            <person name="Verma P.K."/>
        </authorList>
    </citation>
    <scope>NUCLEOTIDE SEQUENCE [LARGE SCALE GENOMIC DNA]</scope>
    <source>
        <strain evidence="7 8">ArDII</strain>
    </source>
</reference>
<name>A0A163M113_DIDRA</name>
<dbReference type="PANTHER" id="PTHR45626">
    <property type="entry name" value="TRANSCRIPTION TERMINATION FACTOR 2-RELATED"/>
    <property type="match status" value="1"/>
</dbReference>
<evidence type="ECO:0000313" key="8">
    <source>
        <dbReference type="Proteomes" id="UP000076837"/>
    </source>
</evidence>
<feature type="region of interest" description="Disordered" evidence="6">
    <location>
        <begin position="245"/>
        <end position="348"/>
    </location>
</feature>
<dbReference type="Pfam" id="PF00176">
    <property type="entry name" value="SNF2-rel_dom"/>
    <property type="match status" value="2"/>
</dbReference>
<feature type="compositionally biased region" description="Polar residues" evidence="6">
    <location>
        <begin position="54"/>
        <end position="72"/>
    </location>
</feature>
<dbReference type="InterPro" id="IPR049730">
    <property type="entry name" value="SNF2/RAD54-like_C"/>
</dbReference>
<dbReference type="GO" id="GO:0006281">
    <property type="term" value="P:DNA repair"/>
    <property type="evidence" value="ECO:0007669"/>
    <property type="project" value="TreeGrafter"/>
</dbReference>
<dbReference type="CDD" id="cd18793">
    <property type="entry name" value="SF2_C_SNF"/>
    <property type="match status" value="1"/>
</dbReference>
<evidence type="ECO:0000313" key="7">
    <source>
        <dbReference type="EMBL" id="KZM28302.1"/>
    </source>
</evidence>
<protein>
    <submittedName>
        <fullName evidence="7">ATP binding</fullName>
    </submittedName>
</protein>
<dbReference type="SUPFAM" id="SSF53335">
    <property type="entry name" value="S-adenosyl-L-methionine-dependent methyltransferases"/>
    <property type="match status" value="1"/>
</dbReference>
<dbReference type="InterPro" id="IPR001525">
    <property type="entry name" value="C5_MeTfrase"/>
</dbReference>
<dbReference type="InterPro" id="IPR014001">
    <property type="entry name" value="Helicase_ATP-bd"/>
</dbReference>
<dbReference type="EMBL" id="JYNV01000023">
    <property type="protein sequence ID" value="KZM28302.1"/>
    <property type="molecule type" value="Genomic_DNA"/>
</dbReference>
<keyword evidence="4" id="KW-0378">Hydrolase</keyword>
<comment type="caution">
    <text evidence="7">The sequence shown here is derived from an EMBL/GenBank/DDBJ whole genome shotgun (WGS) entry which is preliminary data.</text>
</comment>
<feature type="compositionally biased region" description="Acidic residues" evidence="6">
    <location>
        <begin position="297"/>
        <end position="323"/>
    </location>
</feature>
<sequence length="2331" mass="260148">MCEPCIKWDKQCGAPTKRRLNTNTRSFLGLSTPEYDRPTPTQELVRGNGRRRSTNQASRRASTPAPQTTTLPSRSRATARKSTAATSHSYESEILNEPTAPYSDTSSSVGQQPGRNGPKGETRTNNRLSQVQSKRSAPGINSVTPEHAAALLNSTLIRSSSRTSTRNNIVASRAIVQEATPDDSAEEEAEHTAIDYDMVKVESAGSQLITEINNAARPSPSPAIETEIEDIHMVYAPAPVTEILAAGPTSSPRRHAQVIIPQTTRPRRSRGRPSYVDLISSDGSDQESEDNGKHDNEDYDEDDDDVWDPLDADDESDVDEEVESNATIESSGDESGDDEDLDAVIIDPEPSSALRRRALLGSSRSQYSSAPKLGKGIDLNLPPLSNIHDISVDMASKARELGLCDVLRKLAGCPIDVATMCSGTESPLLFLQLLSEALEAEEQPPLNVEHNFSAEIDATKQAYIERNFHPPILFRDVRQLGDDAATTATTAYGAEEQIPGDLDILIAGFVCKDLSSLNSRKKTVDDQGETGDTWRAIYYYAKRFQPSIVLLENVKSDKNVWDDVVSRWSKIGYEAAWVYCDTKNYYLPQTRERMYMIAINRKLYGKGVEKAVAQWQLTMEKLQRQCSSPYEAFLVDLPVSVVNHSILSSEPEWSLCKLRYDQIRSEQRLGIRRPITQWSENGTLHPPDFANRKWYNSQSSRVYDAIDVAHLQAAQQGHDSMHKMKIWDVSQNVDRFKTGTGLMPCITPGGCGFASNRQDALNGSQTLVLQGMPLDKLHFAGETQRECQDLAGNAMSTTVIGASLISAIIHGYRAFRSKTSPDAFEPNSQRKTLQNQLVRASTMARHELQFADSKTLDVTRLLQEAGLASRMCACEGDQQISEVIIKICSECGHTACAICASNPRHHYVDNITKETRRQTPNEFVSFWKARLPSRLGLREFPNLGTIVSQLQRAHNSNDAYVRRIAEVDLSSRQFSLSEFVRIDNGWRVIYISNDARMELSIGAKVQWLLFVHCSPDIPGNSDLRKALETPIARATVDNSLLDAGWELFVPSHQSHSLRIRGSNERSKSWRNRLGLPDYQTETVPAHIHIQGNTDETSVLDGDYEHLSQCGTAESSLYKRSAEPVLYLFLDPNPIGEVADDSFVFSRDCSRKKYGESRIITTRLSPIWRPWQINDEDGHAVDAVHAGSWVYIPTRLTASTLTPTVSILAPGTPLTGLELECTNAITVLDVHIPEQLPTQKLSEYSWALERVRTAPSLAGWQAVGCRTYGDCVCAPAYPSLLWSVDNAGKATPHEDRKAAAIFERGFKTRCPVFHIQATARKNQTHIEIGINISSLIHRARGRLARSGNVSGSVASSWRLLTDHAEIGPSRFPRFQLRSNATDLPFSGRLRLENKLRGAQPRSLTWMRAQEAGTSLTITEVEEAVHASLGWRAEARAETSVEVRGGVLADLPSFGKTVTTIALIQSELEEHLPEDILKQNQSAANHLPKLIDSAATLIVCPPHIAIQWQTELELFLGEEQYADFDVRIIRDFAELRRLTIEDLQQSRVIVVSWSVLSDDEYISELAWVTGTPEPASSSCRAFDAWMDGINQDLPAQVSKLQTMDLLEFKEATEDRLQQRLQQPEFQATLPLRLQHGSNYQSYEAIQAAAAGKKKYNAKPSLKRKPSRSDGNAVPLLHMFRFNRIVVDEYHYLNDHKKLKNMFTAVSVRKIAAHKRWILSGTPALANFTDIDNIASFLGIRLGRFAVGAGKLTQTEEFLVDDQTAVERFLSKTEVMSRQWHQARHERAQEFLDLFVRQNEASLDHVPCHEELRAVHLEIAHHAVYLELSQHLISQRMQVRKLKNKAESDRTSRLNASLNNSKTAEDALLKAALLYETSRGESGLDTLVQKRSEQRLETEREISRLMRAFEGHKRAGFKGLKPADPKKAEKEENTVPKLYASFAQDIKKNMWLGDADATANARRLLKKAEADPALGGLKELKEVSSDKKVKEAKTIMSHLRESCIELALRTRSERFITTVQQLLQPLYENTQECIPCDAPHCRAEATVSKLYLASQCGHLACEPCIVSRGDDENCVMPGCSCTVQGVNLIKATDLGTTKEKAAGHSYGRKMDDIASLVMELPSDDQGLVFAPNDETIAMLGEVLDHYSIPYYTPVGCNSRQAAKIIEEFKVSGSEDTDDRPKVLLLNLTSETSAGVNLTNANHIIFVSPLLVESQYKYDSAMTQAIARSRRYGQEKHVHIYHFAALRTIDVDILEHRHKRTNGITAADSSACLPPTPLARKEKTKLIQNKEGSMALVPVPWLIDDEVRRKMRVEQEPEKFTSLINFSEMFEDGEE</sequence>